<reference evidence="2" key="1">
    <citation type="journal article" date="2020" name="Stud. Mycol.">
        <title>101 Dothideomycetes genomes: a test case for predicting lifestyles and emergence of pathogens.</title>
        <authorList>
            <person name="Haridas S."/>
            <person name="Albert R."/>
            <person name="Binder M."/>
            <person name="Bloem J."/>
            <person name="Labutti K."/>
            <person name="Salamov A."/>
            <person name="Andreopoulos B."/>
            <person name="Baker S."/>
            <person name="Barry K."/>
            <person name="Bills G."/>
            <person name="Bluhm B."/>
            <person name="Cannon C."/>
            <person name="Castanera R."/>
            <person name="Culley D."/>
            <person name="Daum C."/>
            <person name="Ezra D."/>
            <person name="Gonzalez J."/>
            <person name="Henrissat B."/>
            <person name="Kuo A."/>
            <person name="Liang C."/>
            <person name="Lipzen A."/>
            <person name="Lutzoni F."/>
            <person name="Magnuson J."/>
            <person name="Mondo S."/>
            <person name="Nolan M."/>
            <person name="Ohm R."/>
            <person name="Pangilinan J."/>
            <person name="Park H.-J."/>
            <person name="Ramirez L."/>
            <person name="Alfaro M."/>
            <person name="Sun H."/>
            <person name="Tritt A."/>
            <person name="Yoshinaga Y."/>
            <person name="Zwiers L.-H."/>
            <person name="Turgeon B."/>
            <person name="Goodwin S."/>
            <person name="Spatafora J."/>
            <person name="Crous P."/>
            <person name="Grigoriev I."/>
        </authorList>
    </citation>
    <scope>NUCLEOTIDE SEQUENCE</scope>
    <source>
        <strain evidence="2">CBS 690.94</strain>
    </source>
</reference>
<comment type="caution">
    <text evidence="2">The sequence shown here is derived from an EMBL/GenBank/DDBJ whole genome shotgun (WGS) entry which is preliminary data.</text>
</comment>
<evidence type="ECO:0000313" key="2">
    <source>
        <dbReference type="EMBL" id="KAF2446726.1"/>
    </source>
</evidence>
<protein>
    <submittedName>
        <fullName evidence="2">Uncharacterized protein</fullName>
    </submittedName>
</protein>
<evidence type="ECO:0000313" key="3">
    <source>
        <dbReference type="Proteomes" id="UP000799764"/>
    </source>
</evidence>
<organism evidence="2 3">
    <name type="scientific">Karstenula rhodostoma CBS 690.94</name>
    <dbReference type="NCBI Taxonomy" id="1392251"/>
    <lineage>
        <taxon>Eukaryota</taxon>
        <taxon>Fungi</taxon>
        <taxon>Dikarya</taxon>
        <taxon>Ascomycota</taxon>
        <taxon>Pezizomycotina</taxon>
        <taxon>Dothideomycetes</taxon>
        <taxon>Pleosporomycetidae</taxon>
        <taxon>Pleosporales</taxon>
        <taxon>Massarineae</taxon>
        <taxon>Didymosphaeriaceae</taxon>
        <taxon>Karstenula</taxon>
    </lineage>
</organism>
<feature type="compositionally biased region" description="Basic and acidic residues" evidence="1">
    <location>
        <begin position="80"/>
        <end position="93"/>
    </location>
</feature>
<dbReference type="EMBL" id="MU001497">
    <property type="protein sequence ID" value="KAF2446726.1"/>
    <property type="molecule type" value="Genomic_DNA"/>
</dbReference>
<dbReference type="AlphaFoldDB" id="A0A9P4PPW2"/>
<evidence type="ECO:0000256" key="1">
    <source>
        <dbReference type="SAM" id="MobiDB-lite"/>
    </source>
</evidence>
<name>A0A9P4PPW2_9PLEO</name>
<feature type="region of interest" description="Disordered" evidence="1">
    <location>
        <begin position="80"/>
        <end position="109"/>
    </location>
</feature>
<sequence>MTTPEHVPNGAGYVLPPSGLVYQGLLLGTEYLRVDWACKWGDSLPRPGKPQRNGCRQQRARTPEAALAERRKSTVLHGFERESEAQDAARADDAALGTRPEGTRHNSPMVLVSDPKAVAHRIQRGASPVVSFRCAPFATNTHAAGTLSSYHVALRRTNWPLSPTHRTSEDRNRNFESHKHEGTFGEKHRAKFVGTCTRQE</sequence>
<accession>A0A9P4PPW2</accession>
<keyword evidence="3" id="KW-1185">Reference proteome</keyword>
<gene>
    <name evidence="2" type="ORF">P171DRAFT_441973</name>
</gene>
<dbReference type="Proteomes" id="UP000799764">
    <property type="component" value="Unassembled WGS sequence"/>
</dbReference>
<feature type="region of interest" description="Disordered" evidence="1">
    <location>
        <begin position="43"/>
        <end position="68"/>
    </location>
</feature>
<proteinExistence type="predicted"/>